<dbReference type="GO" id="GO:0000139">
    <property type="term" value="C:Golgi membrane"/>
    <property type="evidence" value="ECO:0007669"/>
    <property type="project" value="UniProtKB-SubCell"/>
</dbReference>
<evidence type="ECO:0000256" key="3">
    <source>
        <dbReference type="ARBA" id="ARBA00022692"/>
    </source>
</evidence>
<dbReference type="SMART" id="SM00320">
    <property type="entry name" value="WD40"/>
    <property type="match status" value="2"/>
</dbReference>
<dbReference type="PANTHER" id="PTHR23284:SF0">
    <property type="entry name" value="PROLACTIN REGULATORY ELEMENT-BINDING PROTEIN"/>
    <property type="match status" value="1"/>
</dbReference>
<accession>A0A1A0HI26</accession>
<dbReference type="GO" id="GO:0005789">
    <property type="term" value="C:endoplasmic reticulum membrane"/>
    <property type="evidence" value="ECO:0007669"/>
    <property type="project" value="UniProtKB-SubCell"/>
</dbReference>
<dbReference type="SUPFAM" id="SSF50998">
    <property type="entry name" value="Quinoprotein alcohol dehydrogenase-like"/>
    <property type="match status" value="1"/>
</dbReference>
<evidence type="ECO:0000256" key="1">
    <source>
        <dbReference type="ARBA" id="ARBA00022448"/>
    </source>
</evidence>
<evidence type="ECO:0000313" key="13">
    <source>
        <dbReference type="Proteomes" id="UP000092555"/>
    </source>
</evidence>
<keyword evidence="13" id="KW-1185">Reference proteome</keyword>
<dbReference type="InterPro" id="IPR001680">
    <property type="entry name" value="WD40_rpt"/>
</dbReference>
<feature type="non-terminal residue" evidence="12">
    <location>
        <position position="377"/>
    </location>
</feature>
<dbReference type="GO" id="GO:0005085">
    <property type="term" value="F:guanyl-nucleotide exchange factor activity"/>
    <property type="evidence" value="ECO:0007669"/>
    <property type="project" value="InterPro"/>
</dbReference>
<comment type="caution">
    <text evidence="12">The sequence shown here is derived from an EMBL/GenBank/DDBJ whole genome shotgun (WGS) entry which is preliminary data.</text>
</comment>
<evidence type="ECO:0000256" key="11">
    <source>
        <dbReference type="RuleBase" id="RU369019"/>
    </source>
</evidence>
<dbReference type="AlphaFoldDB" id="A0A1A0HI26"/>
<gene>
    <name evidence="12" type="ORF">METBIDRAFT_28401</name>
</gene>
<dbReference type="RefSeq" id="XP_018714141.1">
    <property type="nucleotide sequence ID" value="XM_018855354.1"/>
</dbReference>
<evidence type="ECO:0000256" key="4">
    <source>
        <dbReference type="ARBA" id="ARBA00022737"/>
    </source>
</evidence>
<comment type="subcellular location">
    <subcellularLocation>
        <location evidence="11">Endoplasmic reticulum membrane</location>
        <topology evidence="11">Single-pass type II membrane protein</topology>
    </subcellularLocation>
    <subcellularLocation>
        <location evidence="11">Golgi apparatus membrane</location>
        <topology evidence="11">Single-pass type II membrane protein</topology>
    </subcellularLocation>
</comment>
<dbReference type="GO" id="GO:0006888">
    <property type="term" value="P:endoplasmic reticulum to Golgi vesicle-mediated transport"/>
    <property type="evidence" value="ECO:0007669"/>
    <property type="project" value="UniProtKB-UniRule"/>
</dbReference>
<sequence length="377" mass="41608">MAAKDFAEIDTGFPVYGLRFINNHTLLACGGGGEGNNGIPNKVTAVRCSFTVSDKSRRLQKFREITLPAQEDSPMCIEFCRSSVGDNSRFQIFVGCNQSTELIRSMNINNNLRKYNYTEDEHLQFLDAVQFDENLLVESIGEYPKIVHLSTDASIGGMMTSRIPSEIFIFNPDTLELTLRFKPPAASEIKDFHFNQDDSGKTFTYVTASFIETISTHSGNSISSSANADKKTAKILGKYFFSKVRYVNGPKVIIAAASRNGKGAAVLEYNTETRKVLREVIISNKIKGIVAIDVSKSSGMFAVAGNDFSVSLLRVTDFKMIKTYTKLHKFAVTCLSFSPDGKKLATGSASNTVNVLLVKPSSGGFFSFIFSLFRFIF</sequence>
<dbReference type="OrthoDB" id="2013972at2759"/>
<evidence type="ECO:0000256" key="6">
    <source>
        <dbReference type="ARBA" id="ARBA00022892"/>
    </source>
</evidence>
<evidence type="ECO:0000313" key="12">
    <source>
        <dbReference type="EMBL" id="OBA23660.1"/>
    </source>
</evidence>
<protein>
    <recommendedName>
        <fullName evidence="11">Guanine nucleotide-exchange factor SEC12</fullName>
    </recommendedName>
</protein>
<keyword evidence="8" id="KW-1133">Transmembrane helix</keyword>
<dbReference type="InterPro" id="IPR015943">
    <property type="entry name" value="WD40/YVTN_repeat-like_dom_sf"/>
</dbReference>
<comment type="similarity">
    <text evidence="11">Belongs to the WD repeat SEC12 family.</text>
</comment>
<evidence type="ECO:0000256" key="9">
    <source>
        <dbReference type="ARBA" id="ARBA00023136"/>
    </source>
</evidence>
<dbReference type="InterPro" id="IPR011047">
    <property type="entry name" value="Quinoprotein_ADH-like_sf"/>
</dbReference>
<dbReference type="InterPro" id="IPR045260">
    <property type="entry name" value="Sec12-like"/>
</dbReference>
<keyword evidence="4 11" id="KW-0677">Repeat</keyword>
<dbReference type="EMBL" id="LXTC01000001">
    <property type="protein sequence ID" value="OBA23660.1"/>
    <property type="molecule type" value="Genomic_DNA"/>
</dbReference>
<feature type="repeat" description="WD" evidence="10">
    <location>
        <begin position="325"/>
        <end position="355"/>
    </location>
</feature>
<evidence type="ECO:0000256" key="5">
    <source>
        <dbReference type="ARBA" id="ARBA00022824"/>
    </source>
</evidence>
<keyword evidence="9" id="KW-0472">Membrane</keyword>
<keyword evidence="5 11" id="KW-0256">Endoplasmic reticulum</keyword>
<dbReference type="Pfam" id="PF00400">
    <property type="entry name" value="WD40"/>
    <property type="match status" value="1"/>
</dbReference>
<keyword evidence="3" id="KW-0812">Transmembrane</keyword>
<dbReference type="STRING" id="869754.A0A1A0HI26"/>
<dbReference type="PROSITE" id="PS50082">
    <property type="entry name" value="WD_REPEATS_2"/>
    <property type="match status" value="1"/>
</dbReference>
<dbReference type="Proteomes" id="UP000092555">
    <property type="component" value="Unassembled WGS sequence"/>
</dbReference>
<dbReference type="GO" id="GO:0015031">
    <property type="term" value="P:protein transport"/>
    <property type="evidence" value="ECO:0007669"/>
    <property type="project" value="UniProtKB-KW"/>
</dbReference>
<evidence type="ECO:0000256" key="7">
    <source>
        <dbReference type="ARBA" id="ARBA00022927"/>
    </source>
</evidence>
<dbReference type="GO" id="GO:0003400">
    <property type="term" value="P:regulation of COPII vesicle coating"/>
    <property type="evidence" value="ECO:0007669"/>
    <property type="project" value="UniProtKB-UniRule"/>
</dbReference>
<evidence type="ECO:0000256" key="10">
    <source>
        <dbReference type="PROSITE-ProRule" id="PRU00221"/>
    </source>
</evidence>
<organism evidence="12 13">
    <name type="scientific">Metschnikowia bicuspidata var. bicuspidata NRRL YB-4993</name>
    <dbReference type="NCBI Taxonomy" id="869754"/>
    <lineage>
        <taxon>Eukaryota</taxon>
        <taxon>Fungi</taxon>
        <taxon>Dikarya</taxon>
        <taxon>Ascomycota</taxon>
        <taxon>Saccharomycotina</taxon>
        <taxon>Pichiomycetes</taxon>
        <taxon>Metschnikowiaceae</taxon>
        <taxon>Metschnikowia</taxon>
    </lineage>
</organism>
<dbReference type="PANTHER" id="PTHR23284">
    <property type="entry name" value="PROLACTIN REGULATORY ELEMENT BINDING PROTEIN"/>
    <property type="match status" value="1"/>
</dbReference>
<evidence type="ECO:0000256" key="2">
    <source>
        <dbReference type="ARBA" id="ARBA00022574"/>
    </source>
</evidence>
<name>A0A1A0HI26_9ASCO</name>
<keyword evidence="7 11" id="KW-0653">Protein transport</keyword>
<keyword evidence="2 10" id="KW-0853">WD repeat</keyword>
<comment type="function">
    <text evidence="11">Guanine nucleotide-exchange factor (GEF) required for the formation or budding of transport vesicles from the ER.</text>
</comment>
<proteinExistence type="inferred from homology"/>
<keyword evidence="1 11" id="KW-0813">Transport</keyword>
<keyword evidence="6" id="KW-0931">ER-Golgi transport</keyword>
<dbReference type="GeneID" id="30028330"/>
<evidence type="ECO:0000256" key="8">
    <source>
        <dbReference type="ARBA" id="ARBA00022989"/>
    </source>
</evidence>
<dbReference type="Gene3D" id="2.130.10.10">
    <property type="entry name" value="YVTN repeat-like/Quinoprotein amine dehydrogenase"/>
    <property type="match status" value="1"/>
</dbReference>
<reference evidence="12 13" key="1">
    <citation type="submission" date="2016-05" db="EMBL/GenBank/DDBJ databases">
        <title>Comparative genomics of biotechnologically important yeasts.</title>
        <authorList>
            <consortium name="DOE Joint Genome Institute"/>
            <person name="Riley R."/>
            <person name="Haridas S."/>
            <person name="Wolfe K.H."/>
            <person name="Lopes M.R."/>
            <person name="Hittinger C.T."/>
            <person name="Goker M."/>
            <person name="Salamov A."/>
            <person name="Wisecaver J."/>
            <person name="Long T.M."/>
            <person name="Aerts A.L."/>
            <person name="Barry K."/>
            <person name="Choi C."/>
            <person name="Clum A."/>
            <person name="Coughlan A.Y."/>
            <person name="Deshpande S."/>
            <person name="Douglass A.P."/>
            <person name="Hanson S.J."/>
            <person name="Klenk H.-P."/>
            <person name="LaButti K."/>
            <person name="Lapidus A."/>
            <person name="Lindquist E."/>
            <person name="Lipzen A."/>
            <person name="Meier-kolthoff J.P."/>
            <person name="Ohm R.A."/>
            <person name="Otillar R.P."/>
            <person name="Pangilinan J."/>
            <person name="Peng Y."/>
            <person name="Rokas A."/>
            <person name="Rosa C.A."/>
            <person name="Scheuner C."/>
            <person name="Sibirny A.A."/>
            <person name="Slot J.C."/>
            <person name="Stielow J.B."/>
            <person name="Sun H."/>
            <person name="Kurtzman C.P."/>
            <person name="Blackwell M."/>
            <person name="Grigoriev I.V."/>
            <person name="Jeffries T.W."/>
        </authorList>
    </citation>
    <scope>NUCLEOTIDE SEQUENCE [LARGE SCALE GENOMIC DNA]</scope>
    <source>
        <strain evidence="12 13">NRRL YB-4993</strain>
    </source>
</reference>